<dbReference type="RefSeq" id="WP_189134588.1">
    <property type="nucleotide sequence ID" value="NZ_BMMS01000029.1"/>
</dbReference>
<feature type="region of interest" description="Disordered" evidence="1">
    <location>
        <begin position="1"/>
        <end position="259"/>
    </location>
</feature>
<sequence length="259" mass="25114">MGHTSGGWTEKGAGPPHADPGKTPMGISGPDGMHGSVTQAAFPSGTTAPHAHPDKAPVGPKPHDAGQPPHDPAHTGSSAGPSSALPHSPAIPAPTPQPPSTADGGAFADPDASGSFGPPTDAGAPQGPEGFIDVGGTWIQVMPTEKDAPTSPSSPVKSHEETGQPQPSPSSGTGQPEHAGQAGHSSQAGHAGQTGQAGQTGHEVAGAGFGATAFDFDGGCPDSDGTTGPDTDTAGFTDPDAVAGGFDGFASANPPEMMT</sequence>
<dbReference type="Proteomes" id="UP000641932">
    <property type="component" value="Unassembled WGS sequence"/>
</dbReference>
<reference evidence="2" key="1">
    <citation type="journal article" date="2014" name="Int. J. Syst. Evol. Microbiol.">
        <title>Complete genome sequence of Corynebacterium casei LMG S-19264T (=DSM 44701T), isolated from a smear-ripened cheese.</title>
        <authorList>
            <consortium name="US DOE Joint Genome Institute (JGI-PGF)"/>
            <person name="Walter F."/>
            <person name="Albersmeier A."/>
            <person name="Kalinowski J."/>
            <person name="Ruckert C."/>
        </authorList>
    </citation>
    <scope>NUCLEOTIDE SEQUENCE</scope>
    <source>
        <strain evidence="2">CGMCC 4.7201</strain>
    </source>
</reference>
<comment type="caution">
    <text evidence="2">The sequence shown here is derived from an EMBL/GenBank/DDBJ whole genome shotgun (WGS) entry which is preliminary data.</text>
</comment>
<evidence type="ECO:0000313" key="2">
    <source>
        <dbReference type="EMBL" id="GGO96407.1"/>
    </source>
</evidence>
<dbReference type="AlphaFoldDB" id="A0A918E1K1"/>
<feature type="compositionally biased region" description="Polar residues" evidence="1">
    <location>
        <begin position="36"/>
        <end position="47"/>
    </location>
</feature>
<reference evidence="2" key="2">
    <citation type="submission" date="2020-09" db="EMBL/GenBank/DDBJ databases">
        <authorList>
            <person name="Sun Q."/>
            <person name="Zhou Y."/>
        </authorList>
    </citation>
    <scope>NUCLEOTIDE SEQUENCE</scope>
    <source>
        <strain evidence="2">CGMCC 4.7201</strain>
    </source>
</reference>
<name>A0A918E1K1_9ACTN</name>
<evidence type="ECO:0000256" key="1">
    <source>
        <dbReference type="SAM" id="MobiDB-lite"/>
    </source>
</evidence>
<feature type="compositionally biased region" description="Low complexity" evidence="1">
    <location>
        <begin position="163"/>
        <end position="177"/>
    </location>
</feature>
<dbReference type="EMBL" id="BMMS01000029">
    <property type="protein sequence ID" value="GGO96407.1"/>
    <property type="molecule type" value="Genomic_DNA"/>
</dbReference>
<accession>A0A918E1K1</accession>
<feature type="compositionally biased region" description="Low complexity" evidence="1">
    <location>
        <begin position="187"/>
        <end position="240"/>
    </location>
</feature>
<evidence type="ECO:0000313" key="3">
    <source>
        <dbReference type="Proteomes" id="UP000641932"/>
    </source>
</evidence>
<proteinExistence type="predicted"/>
<keyword evidence="3" id="KW-1185">Reference proteome</keyword>
<protein>
    <submittedName>
        <fullName evidence="2">Uncharacterized protein</fullName>
    </submittedName>
</protein>
<gene>
    <name evidence="2" type="ORF">GCM10012280_55820</name>
</gene>
<feature type="compositionally biased region" description="Pro residues" evidence="1">
    <location>
        <begin position="89"/>
        <end position="99"/>
    </location>
</feature>
<organism evidence="2 3">
    <name type="scientific">Wenjunlia tyrosinilytica</name>
    <dbReference type="NCBI Taxonomy" id="1544741"/>
    <lineage>
        <taxon>Bacteria</taxon>
        <taxon>Bacillati</taxon>
        <taxon>Actinomycetota</taxon>
        <taxon>Actinomycetes</taxon>
        <taxon>Kitasatosporales</taxon>
        <taxon>Streptomycetaceae</taxon>
        <taxon>Wenjunlia</taxon>
    </lineage>
</organism>